<reference evidence="1 2" key="1">
    <citation type="journal article" date="2017" name="Anaerobe">
        <title>Quantification, isolation and characterization of Bifidobacterium from the vaginal microbiomes of reproductive aged women.</title>
        <authorList>
            <person name="Freitas A.C."/>
            <person name="Hill J.E."/>
        </authorList>
    </citation>
    <scope>NUCLEOTIDE SEQUENCE [LARGE SCALE GENOMIC DNA]</scope>
    <source>
        <strain evidence="1 2">N6D05</strain>
    </source>
</reference>
<comment type="caution">
    <text evidence="1">The sequence shown here is derived from an EMBL/GenBank/DDBJ whole genome shotgun (WGS) entry which is preliminary data.</text>
</comment>
<sequence length="160" mass="18166">MNHPDQLSREYAAILPALKDHGYRADVKASIADERFILVVSGKPTTRIYRDGGWVRDDGARGSAPADLLSFYKHEHYTEALKHWTNKDWRGIARDLLIDNGVRMGSVLSAVFEGAHLDVEYRPLSGPVETIRFNRVQRKTEDMLNRMRQANMADQLSEAA</sequence>
<dbReference type="EMBL" id="NJNR01000062">
    <property type="protein sequence ID" value="RDX05263.1"/>
    <property type="molecule type" value="Genomic_DNA"/>
</dbReference>
<evidence type="ECO:0000313" key="1">
    <source>
        <dbReference type="EMBL" id="RDX05263.1"/>
    </source>
</evidence>
<protein>
    <submittedName>
        <fullName evidence="1">Uncharacterized protein</fullName>
    </submittedName>
</protein>
<gene>
    <name evidence="1" type="ORF">CE169_09400</name>
</gene>
<dbReference type="AlphaFoldDB" id="A0A2N0T4N8"/>
<dbReference type="Proteomes" id="UP000257074">
    <property type="component" value="Unassembled WGS sequence"/>
</dbReference>
<organism evidence="1 2">
    <name type="scientific">Bifidobacterium longum</name>
    <dbReference type="NCBI Taxonomy" id="216816"/>
    <lineage>
        <taxon>Bacteria</taxon>
        <taxon>Bacillati</taxon>
        <taxon>Actinomycetota</taxon>
        <taxon>Actinomycetes</taxon>
        <taxon>Bifidobacteriales</taxon>
        <taxon>Bifidobacteriaceae</taxon>
        <taxon>Bifidobacterium</taxon>
    </lineage>
</organism>
<name>A0A2N0T4N8_BIFLN</name>
<accession>A0A2N0T4N8</accession>
<dbReference type="RefSeq" id="WP_100991592.1">
    <property type="nucleotide sequence ID" value="NZ_JADNCU010000036.1"/>
</dbReference>
<evidence type="ECO:0000313" key="2">
    <source>
        <dbReference type="Proteomes" id="UP000257074"/>
    </source>
</evidence>
<proteinExistence type="predicted"/>